<reference evidence="1" key="1">
    <citation type="submission" date="2014-11" db="EMBL/GenBank/DDBJ databases">
        <authorList>
            <person name="Amaro Gonzalez C."/>
        </authorList>
    </citation>
    <scope>NUCLEOTIDE SEQUENCE</scope>
</reference>
<accession>A0A0E9VQX0</accession>
<protein>
    <submittedName>
        <fullName evidence="1">Uncharacterized protein</fullName>
    </submittedName>
</protein>
<proteinExistence type="predicted"/>
<name>A0A0E9VQX0_ANGAN</name>
<evidence type="ECO:0000313" key="1">
    <source>
        <dbReference type="EMBL" id="JAH80461.1"/>
    </source>
</evidence>
<dbReference type="EMBL" id="GBXM01028116">
    <property type="protein sequence ID" value="JAH80461.1"/>
    <property type="molecule type" value="Transcribed_RNA"/>
</dbReference>
<organism evidence="1">
    <name type="scientific">Anguilla anguilla</name>
    <name type="common">European freshwater eel</name>
    <name type="synonym">Muraena anguilla</name>
    <dbReference type="NCBI Taxonomy" id="7936"/>
    <lineage>
        <taxon>Eukaryota</taxon>
        <taxon>Metazoa</taxon>
        <taxon>Chordata</taxon>
        <taxon>Craniata</taxon>
        <taxon>Vertebrata</taxon>
        <taxon>Euteleostomi</taxon>
        <taxon>Actinopterygii</taxon>
        <taxon>Neopterygii</taxon>
        <taxon>Teleostei</taxon>
        <taxon>Anguilliformes</taxon>
        <taxon>Anguillidae</taxon>
        <taxon>Anguilla</taxon>
    </lineage>
</organism>
<dbReference type="AlphaFoldDB" id="A0A0E9VQX0"/>
<sequence length="37" mass="4340">MKSFILGYLRHVVQMLLSSVYSVKTIRCGRVKETPLW</sequence>
<reference evidence="1" key="2">
    <citation type="journal article" date="2015" name="Fish Shellfish Immunol.">
        <title>Early steps in the European eel (Anguilla anguilla)-Vibrio vulnificus interaction in the gills: Role of the RtxA13 toxin.</title>
        <authorList>
            <person name="Callol A."/>
            <person name="Pajuelo D."/>
            <person name="Ebbesson L."/>
            <person name="Teles M."/>
            <person name="MacKenzie S."/>
            <person name="Amaro C."/>
        </authorList>
    </citation>
    <scope>NUCLEOTIDE SEQUENCE</scope>
</reference>